<reference evidence="1" key="1">
    <citation type="submission" date="2021-01" db="EMBL/GenBank/DDBJ databases">
        <authorList>
            <person name="Kaushik A."/>
        </authorList>
    </citation>
    <scope>NUCLEOTIDE SEQUENCE</scope>
    <source>
        <strain evidence="1">AG6-10EEA</strain>
    </source>
</reference>
<sequence>MAEPHENYASYGEAAQGAVRHLHYGRTPAGVWGTRRKEVVPAHGWRKYISTANLPKDDKGNSRVKGHCVGCGAIRLADSTTTTAIIRLDIDQRRGLHFNVTGWDERAGYADNTKFAAVFPFTNPELNQYPDSEDDATKARKNRLRDDEFMALIDGFDAKNVTSIWDAWSNGRKP</sequence>
<dbReference type="AlphaFoldDB" id="A0A8H3AVC4"/>
<protein>
    <submittedName>
        <fullName evidence="1">Uncharacterized protein</fullName>
    </submittedName>
</protein>
<dbReference type="Proteomes" id="UP000663853">
    <property type="component" value="Unassembled WGS sequence"/>
</dbReference>
<name>A0A8H3AVC4_9AGAM</name>
<accession>A0A8H3AVC4</accession>
<organism evidence="1 2">
    <name type="scientific">Rhizoctonia solani</name>
    <dbReference type="NCBI Taxonomy" id="456999"/>
    <lineage>
        <taxon>Eukaryota</taxon>
        <taxon>Fungi</taxon>
        <taxon>Dikarya</taxon>
        <taxon>Basidiomycota</taxon>
        <taxon>Agaricomycotina</taxon>
        <taxon>Agaricomycetes</taxon>
        <taxon>Cantharellales</taxon>
        <taxon>Ceratobasidiaceae</taxon>
        <taxon>Rhizoctonia</taxon>
    </lineage>
</organism>
<comment type="caution">
    <text evidence="1">The sequence shown here is derived from an EMBL/GenBank/DDBJ whole genome shotgun (WGS) entry which is preliminary data.</text>
</comment>
<evidence type="ECO:0000313" key="1">
    <source>
        <dbReference type="EMBL" id="CAE6441422.1"/>
    </source>
</evidence>
<proteinExistence type="predicted"/>
<dbReference type="EMBL" id="CAJMXA010000742">
    <property type="protein sequence ID" value="CAE6441422.1"/>
    <property type="molecule type" value="Genomic_DNA"/>
</dbReference>
<evidence type="ECO:0000313" key="2">
    <source>
        <dbReference type="Proteomes" id="UP000663853"/>
    </source>
</evidence>
<gene>
    <name evidence="1" type="ORF">RDB_LOCUS37144</name>
</gene>